<name>A0ABW6QX71_9NOCA</name>
<dbReference type="Proteomes" id="UP001601948">
    <property type="component" value="Unassembled WGS sequence"/>
</dbReference>
<dbReference type="RefSeq" id="WP_387719456.1">
    <property type="nucleotide sequence ID" value="NZ_JBIAPI010000005.1"/>
</dbReference>
<feature type="compositionally biased region" description="Basic and acidic residues" evidence="1">
    <location>
        <begin position="83"/>
        <end position="95"/>
    </location>
</feature>
<feature type="region of interest" description="Disordered" evidence="1">
    <location>
        <begin position="158"/>
        <end position="305"/>
    </location>
</feature>
<keyword evidence="3" id="KW-1185">Reference proteome</keyword>
<feature type="compositionally biased region" description="Low complexity" evidence="1">
    <location>
        <begin position="98"/>
        <end position="114"/>
    </location>
</feature>
<dbReference type="EMBL" id="JBIAPI010000005">
    <property type="protein sequence ID" value="MFF3225153.1"/>
    <property type="molecule type" value="Genomic_DNA"/>
</dbReference>
<feature type="compositionally biased region" description="Acidic residues" evidence="1">
    <location>
        <begin position="257"/>
        <end position="274"/>
    </location>
</feature>
<accession>A0ABW6QX71</accession>
<gene>
    <name evidence="2" type="ORF">ACFYV7_20345</name>
</gene>
<evidence type="ECO:0000313" key="2">
    <source>
        <dbReference type="EMBL" id="MFF3225153.1"/>
    </source>
</evidence>
<sequence length="329" mass="32607">MGKHSAPRNNVVPARLAVLSTATLIGLAVSTQGGAGQAIAEGTNSAAGSGDDVWIAPPKRVVSPVVPATYQQQARPNVAAPVRAERPAPRSERPAPKPGGTAKPGPAPKGDGSPLATLVDSLATGSAALPAPLRTVLEALAKEVGPVLAKGLIQLITSNNAPNPKGRHAAPAPAADYAEDADSDLVDDSDAAADSDVVDNSDAVGDAEESGDSDAGDGSDETSVGIYSGAAGDSGDAETADATADFDDAGAAGYTGDVDDADAAGYADDPEITDYSEGADGADYAPDGDDTGYTEDGDDTGVADYTDVVDDADADADWKPLALEPSPVG</sequence>
<evidence type="ECO:0000313" key="3">
    <source>
        <dbReference type="Proteomes" id="UP001601948"/>
    </source>
</evidence>
<evidence type="ECO:0000256" key="1">
    <source>
        <dbReference type="SAM" id="MobiDB-lite"/>
    </source>
</evidence>
<feature type="compositionally biased region" description="Acidic residues" evidence="1">
    <location>
        <begin position="286"/>
        <end position="305"/>
    </location>
</feature>
<organism evidence="2 3">
    <name type="scientific">Nocardia suismassiliense</name>
    <dbReference type="NCBI Taxonomy" id="2077092"/>
    <lineage>
        <taxon>Bacteria</taxon>
        <taxon>Bacillati</taxon>
        <taxon>Actinomycetota</taxon>
        <taxon>Actinomycetes</taxon>
        <taxon>Mycobacteriales</taxon>
        <taxon>Nocardiaceae</taxon>
        <taxon>Nocardia</taxon>
    </lineage>
</organism>
<protein>
    <submittedName>
        <fullName evidence="2">Uncharacterized protein</fullName>
    </submittedName>
</protein>
<comment type="caution">
    <text evidence="2">The sequence shown here is derived from an EMBL/GenBank/DDBJ whole genome shotgun (WGS) entry which is preliminary data.</text>
</comment>
<feature type="region of interest" description="Disordered" evidence="1">
    <location>
        <begin position="71"/>
        <end position="117"/>
    </location>
</feature>
<reference evidence="2 3" key="1">
    <citation type="submission" date="2024-10" db="EMBL/GenBank/DDBJ databases">
        <title>The Natural Products Discovery Center: Release of the First 8490 Sequenced Strains for Exploring Actinobacteria Biosynthetic Diversity.</title>
        <authorList>
            <person name="Kalkreuter E."/>
            <person name="Kautsar S.A."/>
            <person name="Yang D."/>
            <person name="Bader C.D."/>
            <person name="Teijaro C.N."/>
            <person name="Fluegel L."/>
            <person name="Davis C.M."/>
            <person name="Simpson J.R."/>
            <person name="Lauterbach L."/>
            <person name="Steele A.D."/>
            <person name="Gui C."/>
            <person name="Meng S."/>
            <person name="Li G."/>
            <person name="Viehrig K."/>
            <person name="Ye F."/>
            <person name="Su P."/>
            <person name="Kiefer A.F."/>
            <person name="Nichols A."/>
            <person name="Cepeda A.J."/>
            <person name="Yan W."/>
            <person name="Fan B."/>
            <person name="Jiang Y."/>
            <person name="Adhikari A."/>
            <person name="Zheng C.-J."/>
            <person name="Schuster L."/>
            <person name="Cowan T.M."/>
            <person name="Smanski M.J."/>
            <person name="Chevrette M.G."/>
            <person name="De Carvalho L.P.S."/>
            <person name="Shen B."/>
        </authorList>
    </citation>
    <scope>NUCLEOTIDE SEQUENCE [LARGE SCALE GENOMIC DNA]</scope>
    <source>
        <strain evidence="2 3">NPDC003040</strain>
    </source>
</reference>
<feature type="compositionally biased region" description="Acidic residues" evidence="1">
    <location>
        <begin position="177"/>
        <end position="220"/>
    </location>
</feature>
<feature type="compositionally biased region" description="Acidic residues" evidence="1">
    <location>
        <begin position="235"/>
        <end position="248"/>
    </location>
</feature>
<proteinExistence type="predicted"/>